<protein>
    <submittedName>
        <fullName evidence="2">dTDP-glucose 4,6-dehydratase</fullName>
    </submittedName>
</protein>
<feature type="domain" description="NAD-dependent epimerase/dehydratase" evidence="1">
    <location>
        <begin position="3"/>
        <end position="236"/>
    </location>
</feature>
<sequence>MKILVTGGAGFIGSHIVEHYQGKADEIRVLDNLRTGYSRNLDGLEHRFIEGSITDPDAVREAAEGVDLVFHMAALVSVPESMEMPGECVDINVKGLLNVLDAAAATGARKLVFASSAAVYGDNPTVPKLETMLPEPKSPYAVTKLDGEYYLDLYQRERGLEAAAIRFFNVFGPRQDPQGAYAAAVPIFIEKALAGEDITVFGDGGQTRDFIFVKDIVGALSFAAETPGVTGVFNAGYGGQITINDLASKIIEAAGSASKVVHAPERPGDVRHSRASADRLLGAGWQPRHDLEDALADTLDYFRGKAGAPA</sequence>
<dbReference type="Gene3D" id="3.40.50.720">
    <property type="entry name" value="NAD(P)-binding Rossmann-like Domain"/>
    <property type="match status" value="1"/>
</dbReference>
<dbReference type="Pfam" id="PF01370">
    <property type="entry name" value="Epimerase"/>
    <property type="match status" value="1"/>
</dbReference>
<evidence type="ECO:0000313" key="2">
    <source>
        <dbReference type="EMBL" id="BCX49538.1"/>
    </source>
</evidence>
<dbReference type="InterPro" id="IPR036291">
    <property type="entry name" value="NAD(P)-bd_dom_sf"/>
</dbReference>
<accession>A0ABM7RQ97</accession>
<dbReference type="SUPFAM" id="SSF51735">
    <property type="entry name" value="NAD(P)-binding Rossmann-fold domains"/>
    <property type="match status" value="1"/>
</dbReference>
<keyword evidence="3" id="KW-1185">Reference proteome</keyword>
<name>A0ABM7RQ97_9BACT</name>
<gene>
    <name evidence="2" type="ORF">HAHE_34460</name>
</gene>
<dbReference type="InterPro" id="IPR050177">
    <property type="entry name" value="Lipid_A_modif_metabolic_enz"/>
</dbReference>
<organism evidence="2 3">
    <name type="scientific">Haloferula helveola</name>
    <dbReference type="NCBI Taxonomy" id="490095"/>
    <lineage>
        <taxon>Bacteria</taxon>
        <taxon>Pseudomonadati</taxon>
        <taxon>Verrucomicrobiota</taxon>
        <taxon>Verrucomicrobiia</taxon>
        <taxon>Verrucomicrobiales</taxon>
        <taxon>Verrucomicrobiaceae</taxon>
        <taxon>Haloferula</taxon>
    </lineage>
</organism>
<reference evidence="2 3" key="1">
    <citation type="submission" date="2021-06" db="EMBL/GenBank/DDBJ databases">
        <title>Complete genome of Haloferula helveola possessing various polysaccharide degrading enzymes.</title>
        <authorList>
            <person name="Takami H."/>
            <person name="Huang C."/>
            <person name="Hamasaki K."/>
        </authorList>
    </citation>
    <scope>NUCLEOTIDE SEQUENCE [LARGE SCALE GENOMIC DNA]</scope>
    <source>
        <strain evidence="2 3">CN-1</strain>
    </source>
</reference>
<dbReference type="EMBL" id="AP024702">
    <property type="protein sequence ID" value="BCX49538.1"/>
    <property type="molecule type" value="Genomic_DNA"/>
</dbReference>
<dbReference type="Gene3D" id="3.90.25.10">
    <property type="entry name" value="UDP-galactose 4-epimerase, domain 1"/>
    <property type="match status" value="1"/>
</dbReference>
<dbReference type="RefSeq" id="WP_338686183.1">
    <property type="nucleotide sequence ID" value="NZ_AP024702.1"/>
</dbReference>
<proteinExistence type="predicted"/>
<dbReference type="Proteomes" id="UP001374893">
    <property type="component" value="Chromosome"/>
</dbReference>
<dbReference type="PANTHER" id="PTHR43245:SF13">
    <property type="entry name" value="UDP-D-APIOSE_UDP-D-XYLOSE SYNTHASE 2"/>
    <property type="match status" value="1"/>
</dbReference>
<evidence type="ECO:0000313" key="3">
    <source>
        <dbReference type="Proteomes" id="UP001374893"/>
    </source>
</evidence>
<dbReference type="InterPro" id="IPR001509">
    <property type="entry name" value="Epimerase_deHydtase"/>
</dbReference>
<dbReference type="PANTHER" id="PTHR43245">
    <property type="entry name" value="BIFUNCTIONAL POLYMYXIN RESISTANCE PROTEIN ARNA"/>
    <property type="match status" value="1"/>
</dbReference>
<evidence type="ECO:0000259" key="1">
    <source>
        <dbReference type="Pfam" id="PF01370"/>
    </source>
</evidence>